<dbReference type="AlphaFoldDB" id="A0AAD7XYK4"/>
<dbReference type="RefSeq" id="XP_058346852.1">
    <property type="nucleotide sequence ID" value="XM_058482354.1"/>
</dbReference>
<reference evidence="2 3" key="1">
    <citation type="submission" date="2023-03" db="EMBL/GenBank/DDBJ databases">
        <title>Genome sequence of Lichtheimia ornata CBS 291.66.</title>
        <authorList>
            <person name="Mohabir J.T."/>
            <person name="Shea T.P."/>
            <person name="Kurbessoian T."/>
            <person name="Berby B."/>
            <person name="Fontaine J."/>
            <person name="Livny J."/>
            <person name="Gnirke A."/>
            <person name="Stajich J.E."/>
            <person name="Cuomo C.A."/>
        </authorList>
    </citation>
    <scope>NUCLEOTIDE SEQUENCE [LARGE SCALE GENOMIC DNA]</scope>
    <source>
        <strain evidence="2">CBS 291.66</strain>
    </source>
</reference>
<protein>
    <submittedName>
        <fullName evidence="2">Uncharacterized protein</fullName>
    </submittedName>
</protein>
<sequence length="257" mass="28409">MPSARSLLLYTASALFISSSIVSAIPIQLQKSFTGATIAPSTFVQDTLAEYYEEIVDQVMEVVSESMYASAPTTLMSARHYQIKDDVECRTSLSLLMPSLENQLSQLRANLNSSIRPLLVNNLRVVVRGQDAMIDLNHRLAYQLGTLIRAEQTASTIVRESMVDSAAFNQCVEMDSATVINAILNSLFSTTSTTTASKDNTMSSLPPPKANEAVNTRQWLRSWFHDIGGILAIEFDKRIHQGVKIVLENYLTEQATL</sequence>
<feature type="signal peptide" evidence="1">
    <location>
        <begin position="1"/>
        <end position="24"/>
    </location>
</feature>
<keyword evidence="1" id="KW-0732">Signal</keyword>
<gene>
    <name evidence="2" type="ORF">O0I10_002270</name>
</gene>
<accession>A0AAD7XYK4</accession>
<name>A0AAD7XYK4_9FUNG</name>
<dbReference type="GeneID" id="83209688"/>
<proteinExistence type="predicted"/>
<dbReference type="Proteomes" id="UP001234581">
    <property type="component" value="Unassembled WGS sequence"/>
</dbReference>
<evidence type="ECO:0000313" key="3">
    <source>
        <dbReference type="Proteomes" id="UP001234581"/>
    </source>
</evidence>
<feature type="chain" id="PRO_5042114725" evidence="1">
    <location>
        <begin position="25"/>
        <end position="257"/>
    </location>
</feature>
<dbReference type="EMBL" id="JARTCD010000006">
    <property type="protein sequence ID" value="KAJ8661939.1"/>
    <property type="molecule type" value="Genomic_DNA"/>
</dbReference>
<evidence type="ECO:0000256" key="1">
    <source>
        <dbReference type="SAM" id="SignalP"/>
    </source>
</evidence>
<organism evidence="2 3">
    <name type="scientific">Lichtheimia ornata</name>
    <dbReference type="NCBI Taxonomy" id="688661"/>
    <lineage>
        <taxon>Eukaryota</taxon>
        <taxon>Fungi</taxon>
        <taxon>Fungi incertae sedis</taxon>
        <taxon>Mucoromycota</taxon>
        <taxon>Mucoromycotina</taxon>
        <taxon>Mucoromycetes</taxon>
        <taxon>Mucorales</taxon>
        <taxon>Lichtheimiaceae</taxon>
        <taxon>Lichtheimia</taxon>
    </lineage>
</organism>
<evidence type="ECO:0000313" key="2">
    <source>
        <dbReference type="EMBL" id="KAJ8661939.1"/>
    </source>
</evidence>
<comment type="caution">
    <text evidence="2">The sequence shown here is derived from an EMBL/GenBank/DDBJ whole genome shotgun (WGS) entry which is preliminary data.</text>
</comment>
<keyword evidence="3" id="KW-1185">Reference proteome</keyword>